<sequence>MTSEIGDQQQLIDLETLKPTPTFTQKDDEIGLEVKLGNDNSNERLINEPRNPAEEKSLNCVETNNSLKGLPMLTLLQKALQYREQFPEKWNAQQKLRDKRIKESLGIFETDPFLESYYKKLDEVKKESEKLKKLRQLEPSKLVLQMEYNLQRKISSKNYETYESISATGVSVYDKDDGLFDIFKSHKQEQRGNVPELLITVRKGKYLLNHLDKSQEKFEKAKIKCLVHPHSDKVLPKLRSAYSYVNTKGTSRWNHVFVLKGFTANELAHKHVTLQLFGYASEQKTFIGEAFLCGSKVKEVMPVEAKHSRQPSAEEMESFSLALQKPGKTVTSTADLLREGKDHKHIANLMGLDRQKFNRKTIVAGKRSPRHGFPK</sequence>
<evidence type="ECO:0000313" key="2">
    <source>
        <dbReference type="Proteomes" id="UP001642483"/>
    </source>
</evidence>
<name>A0ABP0GKT1_CLALP</name>
<dbReference type="Proteomes" id="UP001642483">
    <property type="component" value="Unassembled WGS sequence"/>
</dbReference>
<organism evidence="1 2">
    <name type="scientific">Clavelina lepadiformis</name>
    <name type="common">Light-bulb sea squirt</name>
    <name type="synonym">Ascidia lepadiformis</name>
    <dbReference type="NCBI Taxonomy" id="159417"/>
    <lineage>
        <taxon>Eukaryota</taxon>
        <taxon>Metazoa</taxon>
        <taxon>Chordata</taxon>
        <taxon>Tunicata</taxon>
        <taxon>Ascidiacea</taxon>
        <taxon>Aplousobranchia</taxon>
        <taxon>Clavelinidae</taxon>
        <taxon>Clavelina</taxon>
    </lineage>
</organism>
<proteinExistence type="predicted"/>
<gene>
    <name evidence="1" type="ORF">CVLEPA_LOCUS25641</name>
</gene>
<accession>A0ABP0GKT1</accession>
<keyword evidence="2" id="KW-1185">Reference proteome</keyword>
<protein>
    <submittedName>
        <fullName evidence="1">Uncharacterized protein</fullName>
    </submittedName>
</protein>
<comment type="caution">
    <text evidence="1">The sequence shown here is derived from an EMBL/GenBank/DDBJ whole genome shotgun (WGS) entry which is preliminary data.</text>
</comment>
<evidence type="ECO:0000313" key="1">
    <source>
        <dbReference type="EMBL" id="CAK8692363.1"/>
    </source>
</evidence>
<reference evidence="1 2" key="1">
    <citation type="submission" date="2024-02" db="EMBL/GenBank/DDBJ databases">
        <authorList>
            <person name="Daric V."/>
            <person name="Darras S."/>
        </authorList>
    </citation>
    <scope>NUCLEOTIDE SEQUENCE [LARGE SCALE GENOMIC DNA]</scope>
</reference>
<dbReference type="EMBL" id="CAWYQH010000130">
    <property type="protein sequence ID" value="CAK8692363.1"/>
    <property type="molecule type" value="Genomic_DNA"/>
</dbReference>